<dbReference type="Pfam" id="PF00168">
    <property type="entry name" value="C2"/>
    <property type="match status" value="1"/>
</dbReference>
<protein>
    <recommendedName>
        <fullName evidence="3">C2 domain-containing protein</fullName>
    </recommendedName>
</protein>
<reference evidence="4" key="1">
    <citation type="submission" date="2023-07" db="EMBL/GenBank/DDBJ databases">
        <title>Chromosome-level Genome Assembly of Striped Snakehead (Channa striata).</title>
        <authorList>
            <person name="Liu H."/>
        </authorList>
    </citation>
    <scope>NUCLEOTIDE SEQUENCE</scope>
    <source>
        <strain evidence="4">Gz</strain>
        <tissue evidence="4">Muscle</tissue>
    </source>
</reference>
<sequence length="507" mass="58009">MKQENQDPDLVLQVHVSEVKEENDTDFINQSNTKEDQDPDFVPQGHSKSEMKEENQDPDFNDQDLCKIEIKEENQETDFAHNDHDWKTIKEENLDPDFTDRGHNKSRIKEENEDPDFIKQDEGEIKEENQDPDFIDVVLYKVEIKEENEDPDQQNLDPAGPSDHQVSVDEFTGKNGLRSGLRTASGLILVFNETEPSCCYVKVHGPRETEQIRGPGSFPRCACAKDRPSGDLLDFIDQNDWKNRMKQENQDPDLVLQVHVSEVKEENDTDIINQSNTKEDQDPDFVQHFKSEMKEENQDPDFIDQDLCKIEIKEENQDTDFAHNDHGWKTIKEENLDPDLTDQGLCNSRIKEENEDPDFIKQDERVETSGVATTASCETMASHVPLLIVVLCSVTATIAQLKLFNLRASKLPSDILGVSDGYVKVFCGSASLGKTSVINNNPNPWWKEEFTHFQAQQNDILRLEVYDSDVVFDDLLGTCQRQIKQGNHSHDCYLEKGGTLHYSYSLG</sequence>
<dbReference type="InterPro" id="IPR052784">
    <property type="entry name" value="Perforin-1_pore-forming"/>
</dbReference>
<dbReference type="EMBL" id="JAUPFM010000001">
    <property type="protein sequence ID" value="KAK2863558.1"/>
    <property type="molecule type" value="Genomic_DNA"/>
</dbReference>
<feature type="region of interest" description="Disordered" evidence="2">
    <location>
        <begin position="17"/>
        <end position="127"/>
    </location>
</feature>
<evidence type="ECO:0000313" key="4">
    <source>
        <dbReference type="EMBL" id="KAK2863558.1"/>
    </source>
</evidence>
<comment type="caution">
    <text evidence="4">The sequence shown here is derived from an EMBL/GenBank/DDBJ whole genome shotgun (WGS) entry which is preliminary data.</text>
</comment>
<name>A0AA88P2D6_CHASR</name>
<dbReference type="PROSITE" id="PS50004">
    <property type="entry name" value="C2"/>
    <property type="match status" value="1"/>
</dbReference>
<dbReference type="AlphaFoldDB" id="A0AA88P2D6"/>
<dbReference type="InterPro" id="IPR035892">
    <property type="entry name" value="C2_domain_sf"/>
</dbReference>
<dbReference type="InterPro" id="IPR000008">
    <property type="entry name" value="C2_dom"/>
</dbReference>
<evidence type="ECO:0000256" key="2">
    <source>
        <dbReference type="SAM" id="MobiDB-lite"/>
    </source>
</evidence>
<dbReference type="GO" id="GO:0001913">
    <property type="term" value="P:T cell mediated cytotoxicity"/>
    <property type="evidence" value="ECO:0007669"/>
    <property type="project" value="TreeGrafter"/>
</dbReference>
<proteinExistence type="predicted"/>
<feature type="domain" description="C2" evidence="3">
    <location>
        <begin position="381"/>
        <end position="502"/>
    </location>
</feature>
<feature type="compositionally biased region" description="Basic and acidic residues" evidence="2">
    <location>
        <begin position="64"/>
        <end position="127"/>
    </location>
</feature>
<dbReference type="GO" id="GO:0051607">
    <property type="term" value="P:defense response to virus"/>
    <property type="evidence" value="ECO:0007669"/>
    <property type="project" value="TreeGrafter"/>
</dbReference>
<dbReference type="SUPFAM" id="SSF49562">
    <property type="entry name" value="C2 domain (Calcium/lipid-binding domain, CaLB)"/>
    <property type="match status" value="1"/>
</dbReference>
<dbReference type="GO" id="GO:0001771">
    <property type="term" value="P:immunological synapse formation"/>
    <property type="evidence" value="ECO:0007669"/>
    <property type="project" value="TreeGrafter"/>
</dbReference>
<feature type="region of interest" description="Disordered" evidence="2">
    <location>
        <begin position="148"/>
        <end position="167"/>
    </location>
</feature>
<dbReference type="GO" id="GO:0016020">
    <property type="term" value="C:membrane"/>
    <property type="evidence" value="ECO:0007669"/>
    <property type="project" value="TreeGrafter"/>
</dbReference>
<evidence type="ECO:0000256" key="1">
    <source>
        <dbReference type="ARBA" id="ARBA00022729"/>
    </source>
</evidence>
<accession>A0AA88P2D6</accession>
<dbReference type="GO" id="GO:0022829">
    <property type="term" value="F:wide pore channel activity"/>
    <property type="evidence" value="ECO:0007669"/>
    <property type="project" value="TreeGrafter"/>
</dbReference>
<keyword evidence="5" id="KW-1185">Reference proteome</keyword>
<dbReference type="Proteomes" id="UP001187415">
    <property type="component" value="Unassembled WGS sequence"/>
</dbReference>
<evidence type="ECO:0000259" key="3">
    <source>
        <dbReference type="PROSITE" id="PS50004"/>
    </source>
</evidence>
<evidence type="ECO:0000313" key="5">
    <source>
        <dbReference type="Proteomes" id="UP001187415"/>
    </source>
</evidence>
<keyword evidence="1" id="KW-0732">Signal</keyword>
<dbReference type="PANTHER" id="PTHR46096">
    <property type="entry name" value="PERFORIN-1"/>
    <property type="match status" value="1"/>
</dbReference>
<dbReference type="SMART" id="SM00239">
    <property type="entry name" value="C2"/>
    <property type="match status" value="1"/>
</dbReference>
<gene>
    <name evidence="4" type="ORF">Q5P01_003091</name>
</gene>
<organism evidence="4 5">
    <name type="scientific">Channa striata</name>
    <name type="common">Snakehead murrel</name>
    <name type="synonym">Ophicephalus striatus</name>
    <dbReference type="NCBI Taxonomy" id="64152"/>
    <lineage>
        <taxon>Eukaryota</taxon>
        <taxon>Metazoa</taxon>
        <taxon>Chordata</taxon>
        <taxon>Craniata</taxon>
        <taxon>Vertebrata</taxon>
        <taxon>Euteleostomi</taxon>
        <taxon>Actinopterygii</taxon>
        <taxon>Neopterygii</taxon>
        <taxon>Teleostei</taxon>
        <taxon>Neoteleostei</taxon>
        <taxon>Acanthomorphata</taxon>
        <taxon>Anabantaria</taxon>
        <taxon>Anabantiformes</taxon>
        <taxon>Channoidei</taxon>
        <taxon>Channidae</taxon>
        <taxon>Channa</taxon>
    </lineage>
</organism>
<dbReference type="Gene3D" id="2.60.40.150">
    <property type="entry name" value="C2 domain"/>
    <property type="match status" value="1"/>
</dbReference>
<dbReference type="PANTHER" id="PTHR46096:SF3">
    <property type="entry name" value="PERFORIN-1"/>
    <property type="match status" value="1"/>
</dbReference>